<dbReference type="FunFam" id="2.60.40.1120:FF:000003">
    <property type="entry name" value="Outer membrane protein Omp121"/>
    <property type="match status" value="1"/>
</dbReference>
<evidence type="ECO:0000256" key="8">
    <source>
        <dbReference type="ARBA" id="ARBA00023065"/>
    </source>
</evidence>
<evidence type="ECO:0000256" key="3">
    <source>
        <dbReference type="ARBA" id="ARBA00022452"/>
    </source>
</evidence>
<dbReference type="InterPro" id="IPR037066">
    <property type="entry name" value="Plug_dom_sf"/>
</dbReference>
<feature type="region of interest" description="Disordered" evidence="12">
    <location>
        <begin position="1027"/>
        <end position="1047"/>
    </location>
</feature>
<feature type="compositionally biased region" description="Polar residues" evidence="12">
    <location>
        <begin position="1030"/>
        <end position="1040"/>
    </location>
</feature>
<reference evidence="14 15" key="1">
    <citation type="submission" date="2020-04" db="EMBL/GenBank/DDBJ databases">
        <title>Genome sequencing of novel species.</title>
        <authorList>
            <person name="Heo J."/>
            <person name="Kim S.-J."/>
            <person name="Kim J.-S."/>
            <person name="Hong S.-B."/>
            <person name="Kwon S.-W."/>
        </authorList>
    </citation>
    <scope>NUCLEOTIDE SEQUENCE [LARGE SCALE GENOMIC DNA]</scope>
    <source>
        <strain evidence="14 15">F39-2</strain>
    </source>
</reference>
<evidence type="ECO:0000256" key="10">
    <source>
        <dbReference type="ARBA" id="ARBA00023237"/>
    </source>
</evidence>
<keyword evidence="10 11" id="KW-0998">Cell outer membrane</keyword>
<dbReference type="SUPFAM" id="SSF49464">
    <property type="entry name" value="Carboxypeptidase regulatory domain-like"/>
    <property type="match status" value="1"/>
</dbReference>
<protein>
    <submittedName>
        <fullName evidence="14">SusC/RagA family TonB-linked outer membrane protein</fullName>
    </submittedName>
</protein>
<evidence type="ECO:0000256" key="9">
    <source>
        <dbReference type="ARBA" id="ARBA00023136"/>
    </source>
</evidence>
<evidence type="ECO:0000256" key="1">
    <source>
        <dbReference type="ARBA" id="ARBA00004571"/>
    </source>
</evidence>
<keyword evidence="2 11" id="KW-0813">Transport</keyword>
<accession>A0A7L5EC09</accession>
<dbReference type="InterPro" id="IPR036942">
    <property type="entry name" value="Beta-barrel_TonB_sf"/>
</dbReference>
<dbReference type="PROSITE" id="PS52016">
    <property type="entry name" value="TONB_DEPENDENT_REC_3"/>
    <property type="match status" value="1"/>
</dbReference>
<dbReference type="NCBIfam" id="TIGR04056">
    <property type="entry name" value="OMP_RagA_SusC"/>
    <property type="match status" value="1"/>
</dbReference>
<dbReference type="PANTHER" id="PTHR32552:SF68">
    <property type="entry name" value="FERRICHROME OUTER MEMBRANE TRANSPORTER_PHAGE RECEPTOR"/>
    <property type="match status" value="1"/>
</dbReference>
<name>A0A7L5EC09_9SPHI</name>
<organism evidence="14 15">
    <name type="scientific">Mucilaginibacter robiniae</name>
    <dbReference type="NCBI Taxonomy" id="2728022"/>
    <lineage>
        <taxon>Bacteria</taxon>
        <taxon>Pseudomonadati</taxon>
        <taxon>Bacteroidota</taxon>
        <taxon>Sphingobacteriia</taxon>
        <taxon>Sphingobacteriales</taxon>
        <taxon>Sphingobacteriaceae</taxon>
        <taxon>Mucilaginibacter</taxon>
    </lineage>
</organism>
<dbReference type="Gene3D" id="2.170.130.10">
    <property type="entry name" value="TonB-dependent receptor, plug domain"/>
    <property type="match status" value="1"/>
</dbReference>
<dbReference type="Pfam" id="PF13715">
    <property type="entry name" value="CarbopepD_reg_2"/>
    <property type="match status" value="1"/>
</dbReference>
<keyword evidence="8" id="KW-0406">Ion transport</keyword>
<dbReference type="InterPro" id="IPR012910">
    <property type="entry name" value="Plug_dom"/>
</dbReference>
<sequence length="1061" mass="114721">MDRSILPKLSLPQKLILAGVLVINLDATAGTIITKFKPELPAHTASALTFNHLLADEKVTGKVTDDKGQPLPGVSVKVKGKPTGTVTNIDGAFTIDAPENATLVVTYVGFTAQEVAVNGQNSVNVKLLPSSSALNEVVVTALGIKRESKSLGYSTTTVSGEQLTQSRDVNLGNALTGKVAGVSVANNATGPTGSSRVVIRGNSSLTGNNQPLYVIDGVPFDNTNQNSAGQYGGLDLGDGLSNINPDDIANIQILKGAAASALYGYRGGNGAILITTKSGAKGKAVSVELNNNFTFNTIIDYRDFQTTYGQGSQGLKPTTAASALNTGNSSWGAKLDGSTAVNLLGQNYAYSLGPDNWKNFYKTGLNNQSSVAVSGSTDKINYRVGISNLYNKSNIPNSNLKQQGFNINTTYNISKKLQFTLTANYVFEQAKNRTFLSDASTNVNATLMYLANSFDVRWLKPGVKADGTELTPTNGLYFNNPYFLTEYHQNSTDRNRLTGAATLKYNILDWLYVQGQVSRDGYILDYRKVTPTGTAYAPGGELSEYERNYHELNGNFLIGMNKKITEDFSITANLGGNSQDDVNKSYGLDGTASPFILPYLYTANNIANRPYTQTYTHYRVNSFYGSVDLGYKDWLFLNVTGRNDWFSTLASNSNSYFYPSVTGSFVFSQALKLPTWVSFGKLRASYAASSNGTSAYQNYLTYGIRTYTTNGNSIGYITQSTIPNANLKPVDIKEQEVGLNMQFLDNRLGFDVAVYHKQTTDDIVSVSTSNASGYNAAIQNVGKIRNRGIEFLLTGTPVKARNFSWNSSFNIAYNNNKVLYLGEGVNSLSIDGAIANRGDGVIIANVLGRYSSQILGYAYLRDANGNKIYGTDGQPLRTSTVVPLGSGIYKTTGGFNNEFRYKNFSMSFLFDFKYGAKIYSGTNLALYADGLQKTTLQGREGGYVGVGVTQAGTPNTTAVNAQTYWTNLTGSNNIAEEFVYDASFIKLRQFIVGYTLPTSVFKGGFVKGASISFVTRNLATLMKHTPNIDPESNYSTSNGQGLEANGYPPTRSLGFNLNVKF</sequence>
<dbReference type="GO" id="GO:0009279">
    <property type="term" value="C:cell outer membrane"/>
    <property type="evidence" value="ECO:0007669"/>
    <property type="project" value="UniProtKB-SubCell"/>
</dbReference>
<keyword evidence="15" id="KW-1185">Reference proteome</keyword>
<comment type="subcellular location">
    <subcellularLocation>
        <location evidence="1 11">Cell outer membrane</location>
        <topology evidence="1 11">Multi-pass membrane protein</topology>
    </subcellularLocation>
</comment>
<dbReference type="InterPro" id="IPR008969">
    <property type="entry name" value="CarboxyPept-like_regulatory"/>
</dbReference>
<evidence type="ECO:0000259" key="13">
    <source>
        <dbReference type="Pfam" id="PF07715"/>
    </source>
</evidence>
<evidence type="ECO:0000256" key="2">
    <source>
        <dbReference type="ARBA" id="ARBA00022448"/>
    </source>
</evidence>
<keyword evidence="7" id="KW-0408">Iron</keyword>
<evidence type="ECO:0000256" key="5">
    <source>
        <dbReference type="ARBA" id="ARBA00022692"/>
    </source>
</evidence>
<dbReference type="Gene3D" id="2.40.170.20">
    <property type="entry name" value="TonB-dependent receptor, beta-barrel domain"/>
    <property type="match status" value="1"/>
</dbReference>
<evidence type="ECO:0000313" key="15">
    <source>
        <dbReference type="Proteomes" id="UP000503278"/>
    </source>
</evidence>
<evidence type="ECO:0000256" key="11">
    <source>
        <dbReference type="PROSITE-ProRule" id="PRU01360"/>
    </source>
</evidence>
<dbReference type="Gene3D" id="2.60.40.1120">
    <property type="entry name" value="Carboxypeptidase-like, regulatory domain"/>
    <property type="match status" value="1"/>
</dbReference>
<evidence type="ECO:0000256" key="7">
    <source>
        <dbReference type="ARBA" id="ARBA00023004"/>
    </source>
</evidence>
<dbReference type="NCBIfam" id="TIGR04057">
    <property type="entry name" value="SusC_RagA_signa"/>
    <property type="match status" value="1"/>
</dbReference>
<keyword evidence="5 11" id="KW-0812">Transmembrane</keyword>
<proteinExistence type="inferred from homology"/>
<dbReference type="InterPro" id="IPR039426">
    <property type="entry name" value="TonB-dep_rcpt-like"/>
</dbReference>
<dbReference type="GO" id="GO:0015344">
    <property type="term" value="F:siderophore uptake transmembrane transporter activity"/>
    <property type="evidence" value="ECO:0007669"/>
    <property type="project" value="TreeGrafter"/>
</dbReference>
<comment type="similarity">
    <text evidence="11">Belongs to the TonB-dependent receptor family.</text>
</comment>
<dbReference type="InterPro" id="IPR023997">
    <property type="entry name" value="TonB-dep_OMP_SusC/RagA_CS"/>
</dbReference>
<keyword evidence="3 11" id="KW-1134">Transmembrane beta strand</keyword>
<keyword evidence="6" id="KW-0732">Signal</keyword>
<dbReference type="FunFam" id="2.170.130.10:FF:000023">
    <property type="entry name" value="SusC/RagA family TonB-linked outer membrane protein"/>
    <property type="match status" value="1"/>
</dbReference>
<dbReference type="Proteomes" id="UP000503278">
    <property type="component" value="Chromosome"/>
</dbReference>
<keyword evidence="4" id="KW-0410">Iron transport</keyword>
<dbReference type="PANTHER" id="PTHR32552">
    <property type="entry name" value="FERRICHROME IRON RECEPTOR-RELATED"/>
    <property type="match status" value="1"/>
</dbReference>
<evidence type="ECO:0000256" key="12">
    <source>
        <dbReference type="SAM" id="MobiDB-lite"/>
    </source>
</evidence>
<evidence type="ECO:0000256" key="6">
    <source>
        <dbReference type="ARBA" id="ARBA00022729"/>
    </source>
</evidence>
<dbReference type="SUPFAM" id="SSF56935">
    <property type="entry name" value="Porins"/>
    <property type="match status" value="1"/>
</dbReference>
<feature type="domain" description="TonB-dependent receptor plug" evidence="13">
    <location>
        <begin position="150"/>
        <end position="271"/>
    </location>
</feature>
<dbReference type="KEGG" id="mrob:HH214_18275"/>
<dbReference type="InterPro" id="IPR023996">
    <property type="entry name" value="TonB-dep_OMP_SusC/RagA"/>
</dbReference>
<evidence type="ECO:0000313" key="14">
    <source>
        <dbReference type="EMBL" id="QJD98473.1"/>
    </source>
</evidence>
<dbReference type="AlphaFoldDB" id="A0A7L5EC09"/>
<keyword evidence="9 11" id="KW-0472">Membrane</keyword>
<dbReference type="EMBL" id="CP051682">
    <property type="protein sequence ID" value="QJD98473.1"/>
    <property type="molecule type" value="Genomic_DNA"/>
</dbReference>
<gene>
    <name evidence="14" type="ORF">HH214_18275</name>
</gene>
<evidence type="ECO:0000256" key="4">
    <source>
        <dbReference type="ARBA" id="ARBA00022496"/>
    </source>
</evidence>
<dbReference type="Pfam" id="PF07715">
    <property type="entry name" value="Plug"/>
    <property type="match status" value="1"/>
</dbReference>